<gene>
    <name evidence="1" type="ORF">FKW77_006364</name>
</gene>
<dbReference type="SUPFAM" id="SSF53067">
    <property type="entry name" value="Actin-like ATPase domain"/>
    <property type="match status" value="2"/>
</dbReference>
<dbReference type="InterPro" id="IPR043129">
    <property type="entry name" value="ATPase_NBD"/>
</dbReference>
<evidence type="ECO:0000313" key="1">
    <source>
        <dbReference type="EMBL" id="QDS70181.1"/>
    </source>
</evidence>
<dbReference type="OrthoDB" id="2963168at2759"/>
<keyword evidence="2" id="KW-1185">Reference proteome</keyword>
<dbReference type="AlphaFoldDB" id="A0A517L3H4"/>
<dbReference type="Gene3D" id="3.30.420.40">
    <property type="match status" value="1"/>
</dbReference>
<reference evidence="1 2" key="1">
    <citation type="submission" date="2019-07" db="EMBL/GenBank/DDBJ databases">
        <title>Finished genome of Venturia effusa.</title>
        <authorList>
            <person name="Young C.A."/>
            <person name="Cox M.P."/>
            <person name="Ganley A.R.D."/>
            <person name="David W.J."/>
        </authorList>
    </citation>
    <scope>NUCLEOTIDE SEQUENCE [LARGE SCALE GENOMIC DNA]</scope>
    <source>
        <strain evidence="2">albino</strain>
    </source>
</reference>
<name>A0A517L3H4_9PEZI</name>
<evidence type="ECO:0000313" key="2">
    <source>
        <dbReference type="Proteomes" id="UP000316270"/>
    </source>
</evidence>
<sequence>MIHVSREQRYFNPLSNTDTDLAISSCPPRDAQLKLIIGIDFGTSNSGASYTLFQNQDDRTPEVRIILGWPRGQSGDSFRQASEKVPSEIAYDKHGLPHFGWDIPPDLDKIQWVKLLLEEQPINKRHPGTQRIRHAQRTENARNILKRLNKTAVDVTADYLSWLWAHIQKTIATNEDDESIFLNAATTIVLTLPAAWSDQAKDNTVKAAEKARLTHHGRTLKFISEPEAAAIFSCQQKVLTGQIKVGDCVILCDAGGGTVDVVSYKLQSAKPLVLEQCAIAYGDLCGSVFVDAAFENQLRSALGEEWTRLRTNPRAKIFETFEYAIKRNYGSEGASKNYFIDLPDAADDPKRNIRKGKYKIDSAMLNTSFESIMGQVMILIDDQRDELRRKGLDGKLKGVLLVGGFGASNFLHNRVRQEFPSSEGVKIWQADQSWTSVVRGAVMCEYLGLGAVTPVNTRLSRWNFGVTYSTTYNPQEHDLTDQYKDPETGALKARNQVDWLVRKGDQISAETRIKPHFFSLKLTEDDKSESYPGYLVAWIDIFRNGDDIAPTRKTDELRDSERATV</sequence>
<dbReference type="PANTHER" id="PTHR14187:SF5">
    <property type="entry name" value="HEAT SHOCK 70 KDA PROTEIN 12A"/>
    <property type="match status" value="1"/>
</dbReference>
<dbReference type="STRING" id="50376.A0A517L3H4"/>
<dbReference type="Proteomes" id="UP000316270">
    <property type="component" value="Chromosome 4"/>
</dbReference>
<organism evidence="1 2">
    <name type="scientific">Venturia effusa</name>
    <dbReference type="NCBI Taxonomy" id="50376"/>
    <lineage>
        <taxon>Eukaryota</taxon>
        <taxon>Fungi</taxon>
        <taxon>Dikarya</taxon>
        <taxon>Ascomycota</taxon>
        <taxon>Pezizomycotina</taxon>
        <taxon>Dothideomycetes</taxon>
        <taxon>Pleosporomycetidae</taxon>
        <taxon>Venturiales</taxon>
        <taxon>Venturiaceae</taxon>
        <taxon>Venturia</taxon>
    </lineage>
</organism>
<accession>A0A517L3H4</accession>
<dbReference type="PANTHER" id="PTHR14187">
    <property type="entry name" value="ALPHA KINASE/ELONGATION FACTOR 2 KINASE"/>
    <property type="match status" value="1"/>
</dbReference>
<proteinExistence type="predicted"/>
<dbReference type="CDD" id="cd10170">
    <property type="entry name" value="ASKHA_NBD_HSP70"/>
    <property type="match status" value="1"/>
</dbReference>
<dbReference type="EMBL" id="CP042188">
    <property type="protein sequence ID" value="QDS70181.1"/>
    <property type="molecule type" value="Genomic_DNA"/>
</dbReference>
<protein>
    <submittedName>
        <fullName evidence="1">Uncharacterized protein</fullName>
    </submittedName>
</protein>